<comment type="caution">
    <text evidence="1">The sequence shown here is derived from an EMBL/GenBank/DDBJ whole genome shotgun (WGS) entry which is preliminary data.</text>
</comment>
<name>A0A2P6NZ64_9EUKA</name>
<proteinExistence type="predicted"/>
<evidence type="ECO:0000313" key="1">
    <source>
        <dbReference type="EMBL" id="PRP89242.1"/>
    </source>
</evidence>
<accession>A0A2P6NZ64</accession>
<organism evidence="1 2">
    <name type="scientific">Planoprotostelium fungivorum</name>
    <dbReference type="NCBI Taxonomy" id="1890364"/>
    <lineage>
        <taxon>Eukaryota</taxon>
        <taxon>Amoebozoa</taxon>
        <taxon>Evosea</taxon>
        <taxon>Variosea</taxon>
        <taxon>Cavosteliida</taxon>
        <taxon>Cavosteliaceae</taxon>
        <taxon>Planoprotostelium</taxon>
    </lineage>
</organism>
<protein>
    <submittedName>
        <fullName evidence="1">Uncharacterized protein</fullName>
    </submittedName>
</protein>
<dbReference type="AlphaFoldDB" id="A0A2P6NZ64"/>
<evidence type="ECO:0000313" key="2">
    <source>
        <dbReference type="Proteomes" id="UP000241769"/>
    </source>
</evidence>
<dbReference type="Proteomes" id="UP000241769">
    <property type="component" value="Unassembled WGS sequence"/>
</dbReference>
<keyword evidence="2" id="KW-1185">Reference proteome</keyword>
<dbReference type="EMBL" id="MDYQ01000004">
    <property type="protein sequence ID" value="PRP89242.1"/>
    <property type="molecule type" value="Genomic_DNA"/>
</dbReference>
<sequence>MNQLSFNPGNSDASVSTHGPELHIAIVRAPLSFRISERRDLKASLFATTMSRGGLRLHRWPWQSTSVWSCEGFSSIICTGRPGTWRYRDAPEFSIKEEESTTFALSSGSTLLPWREKRPLSRNHMERMEYQNVNLERDSFRTAVLRFDRAREGEKDTEVSSTHRRNFPSLTSMDIHFSSRQRHCFSPTFRFVPL</sequence>
<gene>
    <name evidence="1" type="ORF">PROFUN_02116</name>
</gene>
<reference evidence="1 2" key="1">
    <citation type="journal article" date="2018" name="Genome Biol. Evol.">
        <title>Multiple Roots of Fruiting Body Formation in Amoebozoa.</title>
        <authorList>
            <person name="Hillmann F."/>
            <person name="Forbes G."/>
            <person name="Novohradska S."/>
            <person name="Ferling I."/>
            <person name="Riege K."/>
            <person name="Groth M."/>
            <person name="Westermann M."/>
            <person name="Marz M."/>
            <person name="Spaller T."/>
            <person name="Winckler T."/>
            <person name="Schaap P."/>
            <person name="Glockner G."/>
        </authorList>
    </citation>
    <scope>NUCLEOTIDE SEQUENCE [LARGE SCALE GENOMIC DNA]</scope>
    <source>
        <strain evidence="1 2">Jena</strain>
    </source>
</reference>
<dbReference type="InParanoid" id="A0A2P6NZ64"/>